<comment type="caution">
    <text evidence="3">The sequence shown here is derived from an EMBL/GenBank/DDBJ whole genome shotgun (WGS) entry which is preliminary data.</text>
</comment>
<feature type="transmembrane region" description="Helical" evidence="2">
    <location>
        <begin position="113"/>
        <end position="133"/>
    </location>
</feature>
<dbReference type="AlphaFoldDB" id="A0A286UHC3"/>
<dbReference type="EMBL" id="NBII01000005">
    <property type="protein sequence ID" value="PAV19030.1"/>
    <property type="molecule type" value="Genomic_DNA"/>
</dbReference>
<dbReference type="OrthoDB" id="63581at2759"/>
<dbReference type="PANTHER" id="PTHR28008">
    <property type="entry name" value="DOMAIN PROTEIN, PUTATIVE (AFU_ORTHOLOGUE AFUA_3G10980)-RELATED"/>
    <property type="match status" value="1"/>
</dbReference>
<feature type="transmembrane region" description="Helical" evidence="2">
    <location>
        <begin position="82"/>
        <end position="101"/>
    </location>
</feature>
<name>A0A286UHC3_9AGAM</name>
<gene>
    <name evidence="3" type="ORF">PNOK_0587400</name>
</gene>
<dbReference type="Proteomes" id="UP000217199">
    <property type="component" value="Unassembled WGS sequence"/>
</dbReference>
<sequence>MARSVSDRRHSTQDGISSKSSRRITKRFVKTLMRSYKFKLPNYDLPLRIRPWFVVITTVIMLILAFFGFTKSSHTLPLNEQIMHLVCLCLATIVFYFIFDVEEDARRIWIWRHSPLLLTGTTCFFIGGVLSEFVQSLLPYKEFELSNIAANLIGSAIGLWTAYYLEKYYRHRREIAKLYRPVALDPNDLDYSSSEEDDELSGTMLLPTHHEPVRPTTNKDTGRIRLGDVWDEREELFGIGDSDSEDEGHAGPRLPISPNTPAQARTPKIVVTGS</sequence>
<dbReference type="PANTHER" id="PTHR28008:SF1">
    <property type="entry name" value="DOMAIN PROTEIN, PUTATIVE (AFU_ORTHOLOGUE AFUA_3G10980)-RELATED"/>
    <property type="match status" value="1"/>
</dbReference>
<feature type="transmembrane region" description="Helical" evidence="2">
    <location>
        <begin position="52"/>
        <end position="70"/>
    </location>
</feature>
<proteinExistence type="predicted"/>
<accession>A0A286UHC3</accession>
<keyword evidence="2" id="KW-0812">Transmembrane</keyword>
<dbReference type="InParanoid" id="A0A286UHC3"/>
<feature type="region of interest" description="Disordered" evidence="1">
    <location>
        <begin position="1"/>
        <end position="21"/>
    </location>
</feature>
<feature type="region of interest" description="Disordered" evidence="1">
    <location>
        <begin position="203"/>
        <end position="225"/>
    </location>
</feature>
<evidence type="ECO:0008006" key="5">
    <source>
        <dbReference type="Google" id="ProtNLM"/>
    </source>
</evidence>
<feature type="transmembrane region" description="Helical" evidence="2">
    <location>
        <begin position="145"/>
        <end position="165"/>
    </location>
</feature>
<keyword evidence="2" id="KW-0472">Membrane</keyword>
<feature type="region of interest" description="Disordered" evidence="1">
    <location>
        <begin position="238"/>
        <end position="274"/>
    </location>
</feature>
<evidence type="ECO:0000313" key="4">
    <source>
        <dbReference type="Proteomes" id="UP000217199"/>
    </source>
</evidence>
<evidence type="ECO:0000256" key="2">
    <source>
        <dbReference type="SAM" id="Phobius"/>
    </source>
</evidence>
<reference evidence="3 4" key="1">
    <citation type="journal article" date="2017" name="Mol. Ecol.">
        <title>Comparative and population genomic landscape of Phellinus noxius: A hypervariable fungus causing root rot in trees.</title>
        <authorList>
            <person name="Chung C.L."/>
            <person name="Lee T.J."/>
            <person name="Akiba M."/>
            <person name="Lee H.H."/>
            <person name="Kuo T.H."/>
            <person name="Liu D."/>
            <person name="Ke H.M."/>
            <person name="Yokoi T."/>
            <person name="Roa M.B."/>
            <person name="Lu M.J."/>
            <person name="Chang Y.Y."/>
            <person name="Ann P.J."/>
            <person name="Tsai J.N."/>
            <person name="Chen C.Y."/>
            <person name="Tzean S.S."/>
            <person name="Ota Y."/>
            <person name="Hattori T."/>
            <person name="Sahashi N."/>
            <person name="Liou R.F."/>
            <person name="Kikuchi T."/>
            <person name="Tsai I.J."/>
        </authorList>
    </citation>
    <scope>NUCLEOTIDE SEQUENCE [LARGE SCALE GENOMIC DNA]</scope>
    <source>
        <strain evidence="3 4">FFPRI411160</strain>
    </source>
</reference>
<feature type="compositionally biased region" description="Basic and acidic residues" evidence="1">
    <location>
        <begin position="1"/>
        <end position="12"/>
    </location>
</feature>
<evidence type="ECO:0000256" key="1">
    <source>
        <dbReference type="SAM" id="MobiDB-lite"/>
    </source>
</evidence>
<organism evidence="3 4">
    <name type="scientific">Pyrrhoderma noxium</name>
    <dbReference type="NCBI Taxonomy" id="2282107"/>
    <lineage>
        <taxon>Eukaryota</taxon>
        <taxon>Fungi</taxon>
        <taxon>Dikarya</taxon>
        <taxon>Basidiomycota</taxon>
        <taxon>Agaricomycotina</taxon>
        <taxon>Agaricomycetes</taxon>
        <taxon>Hymenochaetales</taxon>
        <taxon>Hymenochaetaceae</taxon>
        <taxon>Pyrrhoderma</taxon>
    </lineage>
</organism>
<protein>
    <recommendedName>
        <fullName evidence="5">VanZ-like domain-containing protein</fullName>
    </recommendedName>
</protein>
<evidence type="ECO:0000313" key="3">
    <source>
        <dbReference type="EMBL" id="PAV19030.1"/>
    </source>
</evidence>
<keyword evidence="4" id="KW-1185">Reference proteome</keyword>
<keyword evidence="2" id="KW-1133">Transmembrane helix</keyword>